<organism evidence="11 12">
    <name type="scientific">Candidatus Brachybacterium merdavium</name>
    <dbReference type="NCBI Taxonomy" id="2838513"/>
    <lineage>
        <taxon>Bacteria</taxon>
        <taxon>Bacillati</taxon>
        <taxon>Actinomycetota</taxon>
        <taxon>Actinomycetes</taxon>
        <taxon>Micrococcales</taxon>
        <taxon>Dermabacteraceae</taxon>
        <taxon>Brachybacterium</taxon>
    </lineage>
</organism>
<dbReference type="CDD" id="cd17503">
    <property type="entry name" value="MFS_LmrB_MDR_like"/>
    <property type="match status" value="1"/>
</dbReference>
<dbReference type="Gene3D" id="1.20.1720.10">
    <property type="entry name" value="Multidrug resistance protein D"/>
    <property type="match status" value="1"/>
</dbReference>
<dbReference type="Proteomes" id="UP000823823">
    <property type="component" value="Unassembled WGS sequence"/>
</dbReference>
<dbReference type="InterPro" id="IPR011701">
    <property type="entry name" value="MFS"/>
</dbReference>
<dbReference type="GO" id="GO:0005886">
    <property type="term" value="C:plasma membrane"/>
    <property type="evidence" value="ECO:0007669"/>
    <property type="project" value="UniProtKB-SubCell"/>
</dbReference>
<feature type="compositionally biased region" description="Low complexity" evidence="8">
    <location>
        <begin position="1"/>
        <end position="18"/>
    </location>
</feature>
<comment type="similarity">
    <text evidence="2">Belongs to the major facilitator superfamily. EmrB family.</text>
</comment>
<dbReference type="InterPro" id="IPR020846">
    <property type="entry name" value="MFS_dom"/>
</dbReference>
<feature type="transmembrane region" description="Helical" evidence="9">
    <location>
        <begin position="362"/>
        <end position="381"/>
    </location>
</feature>
<feature type="transmembrane region" description="Helical" evidence="9">
    <location>
        <begin position="327"/>
        <end position="350"/>
    </location>
</feature>
<feature type="transmembrane region" description="Helical" evidence="9">
    <location>
        <begin position="433"/>
        <end position="451"/>
    </location>
</feature>
<protein>
    <submittedName>
        <fullName evidence="11">Multidrug efflux MFS transporter</fullName>
    </submittedName>
</protein>
<feature type="transmembrane region" description="Helical" evidence="9">
    <location>
        <begin position="295"/>
        <end position="321"/>
    </location>
</feature>
<proteinExistence type="inferred from homology"/>
<feature type="transmembrane region" description="Helical" evidence="9">
    <location>
        <begin position="70"/>
        <end position="91"/>
    </location>
</feature>
<evidence type="ECO:0000313" key="12">
    <source>
        <dbReference type="Proteomes" id="UP000823823"/>
    </source>
</evidence>
<evidence type="ECO:0000259" key="10">
    <source>
        <dbReference type="PROSITE" id="PS50850"/>
    </source>
</evidence>
<dbReference type="InterPro" id="IPR004638">
    <property type="entry name" value="EmrB-like"/>
</dbReference>
<reference evidence="11" key="1">
    <citation type="journal article" date="2021" name="PeerJ">
        <title>Extensive microbial diversity within the chicken gut microbiome revealed by metagenomics and culture.</title>
        <authorList>
            <person name="Gilroy R."/>
            <person name="Ravi A."/>
            <person name="Getino M."/>
            <person name="Pursley I."/>
            <person name="Horton D.L."/>
            <person name="Alikhan N.F."/>
            <person name="Baker D."/>
            <person name="Gharbi K."/>
            <person name="Hall N."/>
            <person name="Watson M."/>
            <person name="Adriaenssens E.M."/>
            <person name="Foster-Nyarko E."/>
            <person name="Jarju S."/>
            <person name="Secka A."/>
            <person name="Antonio M."/>
            <person name="Oren A."/>
            <person name="Chaudhuri R.R."/>
            <person name="La Ragione R."/>
            <person name="Hildebrand F."/>
            <person name="Pallen M.J."/>
        </authorList>
    </citation>
    <scope>NUCLEOTIDE SEQUENCE</scope>
    <source>
        <strain evidence="11">ChiHjej13B12-24818</strain>
    </source>
</reference>
<feature type="transmembrane region" description="Helical" evidence="9">
    <location>
        <begin position="187"/>
        <end position="206"/>
    </location>
</feature>
<keyword evidence="4" id="KW-1003">Cell membrane</keyword>
<dbReference type="NCBIfam" id="TIGR00711">
    <property type="entry name" value="efflux_EmrB"/>
    <property type="match status" value="1"/>
</dbReference>
<feature type="transmembrane region" description="Helical" evidence="9">
    <location>
        <begin position="257"/>
        <end position="274"/>
    </location>
</feature>
<comment type="caution">
    <text evidence="11">The sequence shown here is derived from an EMBL/GenBank/DDBJ whole genome shotgun (WGS) entry which is preliminary data.</text>
</comment>
<dbReference type="InterPro" id="IPR036259">
    <property type="entry name" value="MFS_trans_sf"/>
</dbReference>
<keyword evidence="3" id="KW-0813">Transport</keyword>
<feature type="transmembrane region" description="Helical" evidence="9">
    <location>
        <begin position="35"/>
        <end position="58"/>
    </location>
</feature>
<feature type="transmembrane region" description="Helical" evidence="9">
    <location>
        <begin position="463"/>
        <end position="489"/>
    </location>
</feature>
<keyword evidence="5 9" id="KW-0812">Transmembrane</keyword>
<gene>
    <name evidence="11" type="ORF">H9786_09920</name>
</gene>
<evidence type="ECO:0000256" key="3">
    <source>
        <dbReference type="ARBA" id="ARBA00022448"/>
    </source>
</evidence>
<dbReference type="Gene3D" id="1.20.1250.20">
    <property type="entry name" value="MFS general substrate transporter like domains"/>
    <property type="match status" value="1"/>
</dbReference>
<evidence type="ECO:0000256" key="2">
    <source>
        <dbReference type="ARBA" id="ARBA00008537"/>
    </source>
</evidence>
<evidence type="ECO:0000256" key="5">
    <source>
        <dbReference type="ARBA" id="ARBA00022692"/>
    </source>
</evidence>
<dbReference type="AlphaFoldDB" id="A0A9D2LEJ5"/>
<dbReference type="Pfam" id="PF07690">
    <property type="entry name" value="MFS_1"/>
    <property type="match status" value="1"/>
</dbReference>
<feature type="domain" description="Major facilitator superfamily (MFS) profile" evidence="10">
    <location>
        <begin position="32"/>
        <end position="494"/>
    </location>
</feature>
<feature type="transmembrane region" description="Helical" evidence="9">
    <location>
        <begin position="387"/>
        <end position="412"/>
    </location>
</feature>
<evidence type="ECO:0000313" key="11">
    <source>
        <dbReference type="EMBL" id="HJB10825.1"/>
    </source>
</evidence>
<evidence type="ECO:0000256" key="4">
    <source>
        <dbReference type="ARBA" id="ARBA00022475"/>
    </source>
</evidence>
<dbReference type="EMBL" id="DWZH01000079">
    <property type="protein sequence ID" value="HJB10825.1"/>
    <property type="molecule type" value="Genomic_DNA"/>
</dbReference>
<feature type="region of interest" description="Disordered" evidence="8">
    <location>
        <begin position="494"/>
        <end position="529"/>
    </location>
</feature>
<dbReference type="PANTHER" id="PTHR42718:SF9">
    <property type="entry name" value="MAJOR FACILITATOR SUPERFAMILY MULTIDRUG TRANSPORTER MFSC"/>
    <property type="match status" value="1"/>
</dbReference>
<dbReference type="PRINTS" id="PR01036">
    <property type="entry name" value="TCRTETB"/>
</dbReference>
<reference evidence="11" key="2">
    <citation type="submission" date="2021-04" db="EMBL/GenBank/DDBJ databases">
        <authorList>
            <person name="Gilroy R."/>
        </authorList>
    </citation>
    <scope>NUCLEOTIDE SEQUENCE</scope>
    <source>
        <strain evidence="11">ChiHjej13B12-24818</strain>
    </source>
</reference>
<evidence type="ECO:0000256" key="1">
    <source>
        <dbReference type="ARBA" id="ARBA00004651"/>
    </source>
</evidence>
<feature type="transmembrane region" description="Helical" evidence="9">
    <location>
        <begin position="126"/>
        <end position="148"/>
    </location>
</feature>
<feature type="transmembrane region" description="Helical" evidence="9">
    <location>
        <begin position="218"/>
        <end position="237"/>
    </location>
</feature>
<evidence type="ECO:0000256" key="6">
    <source>
        <dbReference type="ARBA" id="ARBA00022989"/>
    </source>
</evidence>
<dbReference type="GO" id="GO:0022857">
    <property type="term" value="F:transmembrane transporter activity"/>
    <property type="evidence" value="ECO:0007669"/>
    <property type="project" value="InterPro"/>
</dbReference>
<comment type="subcellular location">
    <subcellularLocation>
        <location evidence="1">Cell membrane</location>
        <topology evidence="1">Multi-pass membrane protein</topology>
    </subcellularLocation>
</comment>
<feature type="transmembrane region" description="Helical" evidence="9">
    <location>
        <begin position="98"/>
        <end position="120"/>
    </location>
</feature>
<keyword evidence="6 9" id="KW-1133">Transmembrane helix</keyword>
<feature type="region of interest" description="Disordered" evidence="8">
    <location>
        <begin position="1"/>
        <end position="22"/>
    </location>
</feature>
<evidence type="ECO:0000256" key="7">
    <source>
        <dbReference type="ARBA" id="ARBA00023136"/>
    </source>
</evidence>
<sequence>MPDSSSPSPSPSSSASSAGAEADVISPRDRSVITLLLVSAFVVILNETILSVALPPIMADLDLSELTAQWLTTGFMLTMAVVIPLTGFLMGRFSTRQVFSIAMTLFTIGTVVCVLAPGFLPLLAGRIVQACGTAIMMPLLMTTVMNLVPPSKHGRVMGNISIVIAVAPALGPTISGAILSFAPWRGLFVLVLPIAVIALVVGLRRIENVHEATPQPADALSVVLSVVGFGPLVYGLTGIGGDSGAAATGSSGPGPDALIALGVGVVSLALFVWRQTALQKRDRALLDLRTFAVRNFSVAVVLMVVMMGAMFGTVVLLPIYLQLVLGLSTLTVGAMMLPGGLVMGLAAPAVGRMFDRVGPRPLLTPGLGLVVVGILVMSTVGTDTSPLVIVGGHLVMSCGLALVFTPLLTTALGSLPRSLYPHGSAMVGTVQQVAGAAGGAMLVALMSRIAAGVEADGGSHAQGIAAGTSVAFLVSAVLGVVTIAISLFIRRNPQHGAAPADQPEPELQPEPMAATDADEDSADSVAEQL</sequence>
<evidence type="ECO:0000256" key="9">
    <source>
        <dbReference type="SAM" id="Phobius"/>
    </source>
</evidence>
<evidence type="ECO:0000256" key="8">
    <source>
        <dbReference type="SAM" id="MobiDB-lite"/>
    </source>
</evidence>
<name>A0A9D2LEJ5_9MICO</name>
<keyword evidence="7 9" id="KW-0472">Membrane</keyword>
<dbReference type="PANTHER" id="PTHR42718">
    <property type="entry name" value="MAJOR FACILITATOR SUPERFAMILY MULTIDRUG TRANSPORTER MFSC"/>
    <property type="match status" value="1"/>
</dbReference>
<feature type="transmembrane region" description="Helical" evidence="9">
    <location>
        <begin position="160"/>
        <end position="181"/>
    </location>
</feature>
<dbReference type="SUPFAM" id="SSF103473">
    <property type="entry name" value="MFS general substrate transporter"/>
    <property type="match status" value="1"/>
</dbReference>
<dbReference type="PROSITE" id="PS50850">
    <property type="entry name" value="MFS"/>
    <property type="match status" value="1"/>
</dbReference>
<accession>A0A9D2LEJ5</accession>